<dbReference type="EMBL" id="FMXB01000010">
    <property type="protein sequence ID" value="SDA57566.1"/>
    <property type="molecule type" value="Genomic_DNA"/>
</dbReference>
<reference evidence="1 2" key="1">
    <citation type="submission" date="2016-10" db="EMBL/GenBank/DDBJ databases">
        <authorList>
            <person name="Varghese N."/>
            <person name="Submissions S."/>
        </authorList>
    </citation>
    <scope>NUCLEOTIDE SEQUENCE [LARGE SCALE GENOMIC DNA]</scope>
    <source>
        <strain evidence="1 2">DSM 16643</strain>
    </source>
</reference>
<keyword evidence="2" id="KW-1185">Reference proteome</keyword>
<dbReference type="OrthoDB" id="384238at2157"/>
<dbReference type="RefSeq" id="WP_149731962.1">
    <property type="nucleotide sequence ID" value="NZ_FMXB01000010.1"/>
</dbReference>
<gene>
    <name evidence="1" type="ORF">SAMN02910315_01423</name>
</gene>
<organism evidence="1 2">
    <name type="scientific">Methanobrevibacter millerae</name>
    <dbReference type="NCBI Taxonomy" id="230361"/>
    <lineage>
        <taxon>Archaea</taxon>
        <taxon>Methanobacteriati</taxon>
        <taxon>Methanobacteriota</taxon>
        <taxon>Methanomada group</taxon>
        <taxon>Methanobacteria</taxon>
        <taxon>Methanobacteriales</taxon>
        <taxon>Methanobacteriaceae</taxon>
        <taxon>Methanobrevibacter</taxon>
    </lineage>
</organism>
<evidence type="ECO:0000313" key="2">
    <source>
        <dbReference type="Proteomes" id="UP000323439"/>
    </source>
</evidence>
<sequence>MKCSDCGKTLKKYFAFSEKNEKYYCMDCCYKYVNKGIVFFKCKNNKLIRLNVGVSGAGGGDIHDKFYENNKWLLTHGKICEHALGKFNENKPIFFCEDRIILCHDCFYKSNFDIADPILKLNANKFMWLIPYTYDPYNLKFDFTCDNTGIKGNCVNLDLSIENNRKYPITDICIKIEAFAQDIEHYWGEANPTKYLILKKIPIESINPKEEIHLPLDCYIPLDDEVKENDFVDYPFEDEYYEFQEPNKKLKVPNNLKIFVHFSYKSYSGFQYYSYVKSKEIKLKSKKR</sequence>
<evidence type="ECO:0000313" key="1">
    <source>
        <dbReference type="EMBL" id="SDA57566.1"/>
    </source>
</evidence>
<protein>
    <submittedName>
        <fullName evidence="1">Uncharacterized protein</fullName>
    </submittedName>
</protein>
<dbReference type="AlphaFoldDB" id="A0A1G5WIU1"/>
<accession>A0A1G5WIU1</accession>
<proteinExistence type="predicted"/>
<dbReference type="Proteomes" id="UP000323439">
    <property type="component" value="Unassembled WGS sequence"/>
</dbReference>
<name>A0A1G5WIU1_9EURY</name>